<name>A0ABD0XIN2_UMBPY</name>
<evidence type="ECO:0000313" key="1">
    <source>
        <dbReference type="EMBL" id="KAL0984638.1"/>
    </source>
</evidence>
<keyword evidence="2" id="KW-1185">Reference proteome</keyword>
<protein>
    <submittedName>
        <fullName evidence="1">Uncharacterized protein</fullName>
    </submittedName>
</protein>
<dbReference type="AlphaFoldDB" id="A0ABD0XIN2"/>
<sequence length="106" mass="11467">MYSAFRLRYKAGLASKLFLKEGALPTLRGIPADEGHASASLELPATKDIGCQTEPLQRQNVGTQLSSRTLRSHFKSEAVQATVSCMDFGTSTDLFIAPHLSSTPIK</sequence>
<reference evidence="1 2" key="1">
    <citation type="submission" date="2024-06" db="EMBL/GenBank/DDBJ databases">
        <authorList>
            <person name="Pan Q."/>
            <person name="Wen M."/>
            <person name="Jouanno E."/>
            <person name="Zahm M."/>
            <person name="Klopp C."/>
            <person name="Cabau C."/>
            <person name="Louis A."/>
            <person name="Berthelot C."/>
            <person name="Parey E."/>
            <person name="Roest Crollius H."/>
            <person name="Montfort J."/>
            <person name="Robinson-Rechavi M."/>
            <person name="Bouchez O."/>
            <person name="Lampietro C."/>
            <person name="Lopez Roques C."/>
            <person name="Donnadieu C."/>
            <person name="Postlethwait J."/>
            <person name="Bobe J."/>
            <person name="Verreycken H."/>
            <person name="Guiguen Y."/>
        </authorList>
    </citation>
    <scope>NUCLEOTIDE SEQUENCE [LARGE SCALE GENOMIC DNA]</scope>
    <source>
        <strain evidence="1">Up_M1</strain>
        <tissue evidence="1">Testis</tissue>
    </source>
</reference>
<evidence type="ECO:0000313" key="2">
    <source>
        <dbReference type="Proteomes" id="UP001557470"/>
    </source>
</evidence>
<dbReference type="EMBL" id="JAGEUA010000004">
    <property type="protein sequence ID" value="KAL0984638.1"/>
    <property type="molecule type" value="Genomic_DNA"/>
</dbReference>
<organism evidence="1 2">
    <name type="scientific">Umbra pygmaea</name>
    <name type="common">Eastern mudminnow</name>
    <dbReference type="NCBI Taxonomy" id="75934"/>
    <lineage>
        <taxon>Eukaryota</taxon>
        <taxon>Metazoa</taxon>
        <taxon>Chordata</taxon>
        <taxon>Craniata</taxon>
        <taxon>Vertebrata</taxon>
        <taxon>Euteleostomi</taxon>
        <taxon>Actinopterygii</taxon>
        <taxon>Neopterygii</taxon>
        <taxon>Teleostei</taxon>
        <taxon>Protacanthopterygii</taxon>
        <taxon>Esociformes</taxon>
        <taxon>Umbridae</taxon>
        <taxon>Umbra</taxon>
    </lineage>
</organism>
<accession>A0ABD0XIN2</accession>
<comment type="caution">
    <text evidence="1">The sequence shown here is derived from an EMBL/GenBank/DDBJ whole genome shotgun (WGS) entry which is preliminary data.</text>
</comment>
<proteinExistence type="predicted"/>
<gene>
    <name evidence="1" type="ORF">UPYG_G00144530</name>
</gene>
<dbReference type="Proteomes" id="UP001557470">
    <property type="component" value="Unassembled WGS sequence"/>
</dbReference>